<accession>A0A7Z0MMZ6</accession>
<sequence>MQRCPACNARLKERLICSRCRADLTALIGSEQAAQQWFSKAVEYYLSADIEQCIAAIAISLSLHKTRLAQIFRDFLIQQQCAEILNFLVQEQLSAAKNSLYKLRFLFPYSRQLQHLNAFAEYLGLRI</sequence>
<organism evidence="1 2">
    <name type="scientific">Candidatus Methanofishera endochildressiae</name>
    <dbReference type="NCBI Taxonomy" id="2738884"/>
    <lineage>
        <taxon>Bacteria</taxon>
        <taxon>Pseudomonadati</taxon>
        <taxon>Pseudomonadota</taxon>
        <taxon>Gammaproteobacteria</taxon>
        <taxon>Candidatus Methanofishera</taxon>
    </lineage>
</organism>
<dbReference type="Proteomes" id="UP000537890">
    <property type="component" value="Unassembled WGS sequence"/>
</dbReference>
<protein>
    <submittedName>
        <fullName evidence="1">Uncharacterized protein</fullName>
    </submittedName>
</protein>
<dbReference type="EMBL" id="JACCHS010000027">
    <property type="protein sequence ID" value="NYT46681.1"/>
    <property type="molecule type" value="Genomic_DNA"/>
</dbReference>
<comment type="caution">
    <text evidence="1">The sequence shown here is derived from an EMBL/GenBank/DDBJ whole genome shotgun (WGS) entry which is preliminary data.</text>
</comment>
<evidence type="ECO:0000313" key="2">
    <source>
        <dbReference type="Proteomes" id="UP000537890"/>
    </source>
</evidence>
<proteinExistence type="predicted"/>
<evidence type="ECO:0000313" key="1">
    <source>
        <dbReference type="EMBL" id="NYT46681.1"/>
    </source>
</evidence>
<gene>
    <name evidence="1" type="ORF">H0A75_02470</name>
</gene>
<dbReference type="AlphaFoldDB" id="A0A7Z0MMZ6"/>
<reference evidence="1 2" key="1">
    <citation type="submission" date="2020-05" db="EMBL/GenBank/DDBJ databases">
        <title>Horizontal transmission and recombination maintain forever young bacterial symbiont genomes.</title>
        <authorList>
            <person name="Russell S.L."/>
            <person name="Pepper-Tunick E."/>
            <person name="Svedberg J."/>
            <person name="Byrne A."/>
            <person name="Ruelas Castillo J."/>
            <person name="Vollmers C."/>
            <person name="Beinart R.A."/>
            <person name="Corbett-Detig R."/>
        </authorList>
    </citation>
    <scope>NUCLEOTIDE SEQUENCE [LARGE SCALE GENOMIC DNA]</scope>
    <source>
        <strain evidence="1">4727-3</strain>
    </source>
</reference>
<name>A0A7Z0MMZ6_9GAMM</name>